<feature type="non-terminal residue" evidence="2">
    <location>
        <position position="1"/>
    </location>
</feature>
<gene>
    <name evidence="2" type="ORF">HHI36_002337</name>
</gene>
<name>A0ABD2PAB3_9CUCU</name>
<dbReference type="Proteomes" id="UP001516400">
    <property type="component" value="Unassembled WGS sequence"/>
</dbReference>
<proteinExistence type="predicted"/>
<protein>
    <submittedName>
        <fullName evidence="2">Uncharacterized protein</fullName>
    </submittedName>
</protein>
<reference evidence="2 3" key="1">
    <citation type="journal article" date="2021" name="BMC Biol.">
        <title>Horizontally acquired antibacterial genes associated with adaptive radiation of ladybird beetles.</title>
        <authorList>
            <person name="Li H.S."/>
            <person name="Tang X.F."/>
            <person name="Huang Y.H."/>
            <person name="Xu Z.Y."/>
            <person name="Chen M.L."/>
            <person name="Du X.Y."/>
            <person name="Qiu B.Y."/>
            <person name="Chen P.T."/>
            <person name="Zhang W."/>
            <person name="Slipinski A."/>
            <person name="Escalona H.E."/>
            <person name="Waterhouse R.M."/>
            <person name="Zwick A."/>
            <person name="Pang H."/>
        </authorList>
    </citation>
    <scope>NUCLEOTIDE SEQUENCE [LARGE SCALE GENOMIC DNA]</scope>
    <source>
        <strain evidence="2">SYSU2018</strain>
    </source>
</reference>
<comment type="caution">
    <text evidence="2">The sequence shown here is derived from an EMBL/GenBank/DDBJ whole genome shotgun (WGS) entry which is preliminary data.</text>
</comment>
<organism evidence="2 3">
    <name type="scientific">Cryptolaemus montrouzieri</name>
    <dbReference type="NCBI Taxonomy" id="559131"/>
    <lineage>
        <taxon>Eukaryota</taxon>
        <taxon>Metazoa</taxon>
        <taxon>Ecdysozoa</taxon>
        <taxon>Arthropoda</taxon>
        <taxon>Hexapoda</taxon>
        <taxon>Insecta</taxon>
        <taxon>Pterygota</taxon>
        <taxon>Neoptera</taxon>
        <taxon>Endopterygota</taxon>
        <taxon>Coleoptera</taxon>
        <taxon>Polyphaga</taxon>
        <taxon>Cucujiformia</taxon>
        <taxon>Coccinelloidea</taxon>
        <taxon>Coccinellidae</taxon>
        <taxon>Scymninae</taxon>
        <taxon>Scymnini</taxon>
        <taxon>Cryptolaemus</taxon>
    </lineage>
</organism>
<keyword evidence="3" id="KW-1185">Reference proteome</keyword>
<sequence>DAEELSNLVEQLSSDDKCIDQVNESEEVHLTLFPSEYRADSDQDNGQSEDDDMCRILTWEESFGAEEGCYMHLEGRETSTHRSWQ</sequence>
<evidence type="ECO:0000313" key="3">
    <source>
        <dbReference type="Proteomes" id="UP001516400"/>
    </source>
</evidence>
<dbReference type="EMBL" id="JABFTP020000185">
    <property type="protein sequence ID" value="KAL3287879.1"/>
    <property type="molecule type" value="Genomic_DNA"/>
</dbReference>
<accession>A0ABD2PAB3</accession>
<feature type="region of interest" description="Disordered" evidence="1">
    <location>
        <begin position="1"/>
        <end position="20"/>
    </location>
</feature>
<dbReference type="AlphaFoldDB" id="A0ABD2PAB3"/>
<evidence type="ECO:0000313" key="2">
    <source>
        <dbReference type="EMBL" id="KAL3287879.1"/>
    </source>
</evidence>
<evidence type="ECO:0000256" key="1">
    <source>
        <dbReference type="SAM" id="MobiDB-lite"/>
    </source>
</evidence>